<name>A0AAD7LPN0_QUISA</name>
<dbReference type="KEGG" id="qsa:O6P43_017093"/>
<dbReference type="Proteomes" id="UP001163823">
    <property type="component" value="Chromosome 7"/>
</dbReference>
<reference evidence="6" key="1">
    <citation type="journal article" date="2023" name="Science">
        <title>Elucidation of the pathway for biosynthesis of saponin adjuvants from the soapbark tree.</title>
        <authorList>
            <person name="Reed J."/>
            <person name="Orme A."/>
            <person name="El-Demerdash A."/>
            <person name="Owen C."/>
            <person name="Martin L.B.B."/>
            <person name="Misra R.C."/>
            <person name="Kikuchi S."/>
            <person name="Rejzek M."/>
            <person name="Martin A.C."/>
            <person name="Harkess A."/>
            <person name="Leebens-Mack J."/>
            <person name="Louveau T."/>
            <person name="Stephenson M.J."/>
            <person name="Osbourn A."/>
        </authorList>
    </citation>
    <scope>NUCLEOTIDE SEQUENCE</scope>
    <source>
        <strain evidence="6">S10</strain>
    </source>
</reference>
<evidence type="ECO:0000256" key="4">
    <source>
        <dbReference type="ARBA" id="ARBA00047304"/>
    </source>
</evidence>
<sequence length="163" mass="18550">MFSSTYSSLHSNWIYDVFLSYRDDVETWDSFIGHLYAALVNAGINVYKNDHDVPGGKDITWEMLNAIQGSRISLIVFSTKYAASKWCLEQLVEIMGCPPMNRRLVIPVFYEVKPSEVREQTGTFGKAFEGLIERFPLYKSMVSDWSGALSEAASIPGFRWEGR</sequence>
<evidence type="ECO:0000259" key="5">
    <source>
        <dbReference type="PROSITE" id="PS50104"/>
    </source>
</evidence>
<keyword evidence="3" id="KW-0520">NAD</keyword>
<dbReference type="GO" id="GO:0007165">
    <property type="term" value="P:signal transduction"/>
    <property type="evidence" value="ECO:0007669"/>
    <property type="project" value="InterPro"/>
</dbReference>
<dbReference type="SMART" id="SM00255">
    <property type="entry name" value="TIR"/>
    <property type="match status" value="1"/>
</dbReference>
<dbReference type="SUPFAM" id="SSF52200">
    <property type="entry name" value="Toll/Interleukin receptor TIR domain"/>
    <property type="match status" value="1"/>
</dbReference>
<evidence type="ECO:0000256" key="3">
    <source>
        <dbReference type="ARBA" id="ARBA00023027"/>
    </source>
</evidence>
<evidence type="ECO:0000313" key="6">
    <source>
        <dbReference type="EMBL" id="KAJ7961787.1"/>
    </source>
</evidence>
<dbReference type="AlphaFoldDB" id="A0AAD7LPN0"/>
<proteinExistence type="predicted"/>
<dbReference type="GO" id="GO:0061809">
    <property type="term" value="F:NAD+ nucleosidase activity, cyclic ADP-ribose generating"/>
    <property type="evidence" value="ECO:0007669"/>
    <property type="project" value="UniProtKB-EC"/>
</dbReference>
<dbReference type="EC" id="3.2.2.6" evidence="1"/>
<dbReference type="PANTHER" id="PTHR32009:SF39">
    <property type="entry name" value="TIR DOMAIN-CONTAINING PROTEIN"/>
    <property type="match status" value="1"/>
</dbReference>
<evidence type="ECO:0000313" key="7">
    <source>
        <dbReference type="Proteomes" id="UP001163823"/>
    </source>
</evidence>
<evidence type="ECO:0000256" key="1">
    <source>
        <dbReference type="ARBA" id="ARBA00011982"/>
    </source>
</evidence>
<gene>
    <name evidence="6" type="ORF">O6P43_017093</name>
</gene>
<protein>
    <recommendedName>
        <fullName evidence="1">ADP-ribosyl cyclase/cyclic ADP-ribose hydrolase</fullName>
        <ecNumber evidence="1">3.2.2.6</ecNumber>
    </recommendedName>
</protein>
<dbReference type="PROSITE" id="PS50104">
    <property type="entry name" value="TIR"/>
    <property type="match status" value="1"/>
</dbReference>
<dbReference type="InterPro" id="IPR000157">
    <property type="entry name" value="TIR_dom"/>
</dbReference>
<evidence type="ECO:0000256" key="2">
    <source>
        <dbReference type="ARBA" id="ARBA00022801"/>
    </source>
</evidence>
<dbReference type="EMBL" id="JARAOO010000007">
    <property type="protein sequence ID" value="KAJ7961787.1"/>
    <property type="molecule type" value="Genomic_DNA"/>
</dbReference>
<dbReference type="InterPro" id="IPR035897">
    <property type="entry name" value="Toll_tir_struct_dom_sf"/>
</dbReference>
<organism evidence="6 7">
    <name type="scientific">Quillaja saponaria</name>
    <name type="common">Soap bark tree</name>
    <dbReference type="NCBI Taxonomy" id="32244"/>
    <lineage>
        <taxon>Eukaryota</taxon>
        <taxon>Viridiplantae</taxon>
        <taxon>Streptophyta</taxon>
        <taxon>Embryophyta</taxon>
        <taxon>Tracheophyta</taxon>
        <taxon>Spermatophyta</taxon>
        <taxon>Magnoliopsida</taxon>
        <taxon>eudicotyledons</taxon>
        <taxon>Gunneridae</taxon>
        <taxon>Pentapetalae</taxon>
        <taxon>rosids</taxon>
        <taxon>fabids</taxon>
        <taxon>Fabales</taxon>
        <taxon>Quillajaceae</taxon>
        <taxon>Quillaja</taxon>
    </lineage>
</organism>
<dbReference type="Pfam" id="PF01582">
    <property type="entry name" value="TIR"/>
    <property type="match status" value="1"/>
</dbReference>
<feature type="domain" description="TIR" evidence="5">
    <location>
        <begin position="13"/>
        <end position="163"/>
    </location>
</feature>
<comment type="catalytic activity">
    <reaction evidence="4">
        <text>NAD(+) + H2O = ADP-D-ribose + nicotinamide + H(+)</text>
        <dbReference type="Rhea" id="RHEA:16301"/>
        <dbReference type="ChEBI" id="CHEBI:15377"/>
        <dbReference type="ChEBI" id="CHEBI:15378"/>
        <dbReference type="ChEBI" id="CHEBI:17154"/>
        <dbReference type="ChEBI" id="CHEBI:57540"/>
        <dbReference type="ChEBI" id="CHEBI:57967"/>
        <dbReference type="EC" id="3.2.2.6"/>
    </reaction>
    <physiologicalReaction direction="left-to-right" evidence="4">
        <dbReference type="Rhea" id="RHEA:16302"/>
    </physiologicalReaction>
</comment>
<accession>A0AAD7LPN0</accession>
<dbReference type="Gene3D" id="3.40.50.10140">
    <property type="entry name" value="Toll/interleukin-1 receptor homology (TIR) domain"/>
    <property type="match status" value="1"/>
</dbReference>
<keyword evidence="2" id="KW-0378">Hydrolase</keyword>
<keyword evidence="7" id="KW-1185">Reference proteome</keyword>
<comment type="caution">
    <text evidence="6">The sequence shown here is derived from an EMBL/GenBank/DDBJ whole genome shotgun (WGS) entry which is preliminary data.</text>
</comment>
<dbReference type="PANTHER" id="PTHR32009">
    <property type="entry name" value="TMV RESISTANCE PROTEIN N-LIKE"/>
    <property type="match status" value="1"/>
</dbReference>